<dbReference type="AlphaFoldDB" id="A0A2U1P8A1"/>
<dbReference type="Gene3D" id="3.80.10.10">
    <property type="entry name" value="Ribonuclease Inhibitor"/>
    <property type="match status" value="1"/>
</dbReference>
<evidence type="ECO:0000256" key="2">
    <source>
        <dbReference type="ARBA" id="ARBA00022737"/>
    </source>
</evidence>
<dbReference type="InterPro" id="IPR001611">
    <property type="entry name" value="Leu-rich_rpt"/>
</dbReference>
<keyword evidence="4" id="KW-1185">Reference proteome</keyword>
<dbReference type="Pfam" id="PF12799">
    <property type="entry name" value="LRR_4"/>
    <property type="match status" value="1"/>
</dbReference>
<dbReference type="SUPFAM" id="SSF52058">
    <property type="entry name" value="L domain-like"/>
    <property type="match status" value="1"/>
</dbReference>
<protein>
    <submittedName>
        <fullName evidence="3">Plant intracellular ras group-related LRR 1</fullName>
    </submittedName>
</protein>
<dbReference type="OrthoDB" id="1668230at2759"/>
<organism evidence="3 4">
    <name type="scientific">Artemisia annua</name>
    <name type="common">Sweet wormwood</name>
    <dbReference type="NCBI Taxonomy" id="35608"/>
    <lineage>
        <taxon>Eukaryota</taxon>
        <taxon>Viridiplantae</taxon>
        <taxon>Streptophyta</taxon>
        <taxon>Embryophyta</taxon>
        <taxon>Tracheophyta</taxon>
        <taxon>Spermatophyta</taxon>
        <taxon>Magnoliopsida</taxon>
        <taxon>eudicotyledons</taxon>
        <taxon>Gunneridae</taxon>
        <taxon>Pentapetalae</taxon>
        <taxon>asterids</taxon>
        <taxon>campanulids</taxon>
        <taxon>Asterales</taxon>
        <taxon>Asteraceae</taxon>
        <taxon>Asteroideae</taxon>
        <taxon>Anthemideae</taxon>
        <taxon>Artemisiinae</taxon>
        <taxon>Artemisia</taxon>
    </lineage>
</organism>
<dbReference type="EMBL" id="PKPP01001525">
    <property type="protein sequence ID" value="PWA81978.1"/>
    <property type="molecule type" value="Genomic_DNA"/>
</dbReference>
<dbReference type="PROSITE" id="PS51450">
    <property type="entry name" value="LRR"/>
    <property type="match status" value="1"/>
</dbReference>
<dbReference type="Proteomes" id="UP000245207">
    <property type="component" value="Unassembled WGS sequence"/>
</dbReference>
<dbReference type="InterPro" id="IPR032675">
    <property type="entry name" value="LRR_dom_sf"/>
</dbReference>
<evidence type="ECO:0000256" key="1">
    <source>
        <dbReference type="ARBA" id="ARBA00022614"/>
    </source>
</evidence>
<dbReference type="STRING" id="35608.A0A2U1P8A1"/>
<dbReference type="InterPro" id="IPR025875">
    <property type="entry name" value="Leu-rich_rpt_4"/>
</dbReference>
<name>A0A2U1P8A1_ARTAN</name>
<proteinExistence type="predicted"/>
<keyword evidence="2" id="KW-0677">Repeat</keyword>
<gene>
    <name evidence="3" type="ORF">CTI12_AA182790</name>
</gene>
<evidence type="ECO:0000313" key="4">
    <source>
        <dbReference type="Proteomes" id="UP000245207"/>
    </source>
</evidence>
<reference evidence="3 4" key="1">
    <citation type="journal article" date="2018" name="Mol. Plant">
        <title>The genome of Artemisia annua provides insight into the evolution of Asteraceae family and artemisinin biosynthesis.</title>
        <authorList>
            <person name="Shen Q."/>
            <person name="Zhang L."/>
            <person name="Liao Z."/>
            <person name="Wang S."/>
            <person name="Yan T."/>
            <person name="Shi P."/>
            <person name="Liu M."/>
            <person name="Fu X."/>
            <person name="Pan Q."/>
            <person name="Wang Y."/>
            <person name="Lv Z."/>
            <person name="Lu X."/>
            <person name="Zhang F."/>
            <person name="Jiang W."/>
            <person name="Ma Y."/>
            <person name="Chen M."/>
            <person name="Hao X."/>
            <person name="Li L."/>
            <person name="Tang Y."/>
            <person name="Lv G."/>
            <person name="Zhou Y."/>
            <person name="Sun X."/>
            <person name="Brodelius P.E."/>
            <person name="Rose J.K.C."/>
            <person name="Tang K."/>
        </authorList>
    </citation>
    <scope>NUCLEOTIDE SEQUENCE [LARGE SCALE GENOMIC DNA]</scope>
    <source>
        <strain evidence="4">cv. Huhao1</strain>
        <tissue evidence="3">Leaf</tissue>
    </source>
</reference>
<keyword evidence="1" id="KW-0433">Leucine-rich repeat</keyword>
<accession>A0A2U1P8A1</accession>
<evidence type="ECO:0000313" key="3">
    <source>
        <dbReference type="EMBL" id="PWA81978.1"/>
    </source>
</evidence>
<comment type="caution">
    <text evidence="3">The sequence shown here is derived from an EMBL/GenBank/DDBJ whole genome shotgun (WGS) entry which is preliminary data.</text>
</comment>
<sequence>MEVGSERILFKGTENFFRFSSSYPILVVILNLEILNLSGNFSDLTSLPFTIGDLTNLKELDISNNQIRELQ</sequence>